<protein>
    <submittedName>
        <fullName evidence="1">Uncharacterized protein</fullName>
    </submittedName>
</protein>
<proteinExistence type="predicted"/>
<dbReference type="AlphaFoldDB" id="A0A0F9RUZ3"/>
<sequence length="237" mass="24701">MSVIIGSVTTVLVDGVSDGYQSINWNISRQPTRLWELGSWTPWKTQVGATVTVSITTYAGALSAVLLPAVTSCVDSTIKKDVLINASTCGAGTTKTINYTGMYLTSYSYSKSDPTGFGTESWSFQKWIDSGVSGDFITVPLPTLVLRGQTEGSRFGDVGNGSTDLGVRFIADPGPAPATNYHIVIGDQGSVSAGFPGLGSANITQLGLVDRIGGGKLQAGGEIGQSNATIPHTPIYL</sequence>
<reference evidence="1" key="1">
    <citation type="journal article" date="2015" name="Nature">
        <title>Complex archaea that bridge the gap between prokaryotes and eukaryotes.</title>
        <authorList>
            <person name="Spang A."/>
            <person name="Saw J.H."/>
            <person name="Jorgensen S.L."/>
            <person name="Zaremba-Niedzwiedzka K."/>
            <person name="Martijn J."/>
            <person name="Lind A.E."/>
            <person name="van Eijk R."/>
            <person name="Schleper C."/>
            <person name="Guy L."/>
            <person name="Ettema T.J."/>
        </authorList>
    </citation>
    <scope>NUCLEOTIDE SEQUENCE</scope>
</reference>
<name>A0A0F9RUZ3_9ZZZZ</name>
<comment type="caution">
    <text evidence="1">The sequence shown here is derived from an EMBL/GenBank/DDBJ whole genome shotgun (WGS) entry which is preliminary data.</text>
</comment>
<evidence type="ECO:0000313" key="1">
    <source>
        <dbReference type="EMBL" id="KKN58614.1"/>
    </source>
</evidence>
<gene>
    <name evidence="1" type="ORF">LCGC14_0550330</name>
</gene>
<accession>A0A0F9RUZ3</accession>
<dbReference type="EMBL" id="LAZR01000754">
    <property type="protein sequence ID" value="KKN58614.1"/>
    <property type="molecule type" value="Genomic_DNA"/>
</dbReference>
<organism evidence="1">
    <name type="scientific">marine sediment metagenome</name>
    <dbReference type="NCBI Taxonomy" id="412755"/>
    <lineage>
        <taxon>unclassified sequences</taxon>
        <taxon>metagenomes</taxon>
        <taxon>ecological metagenomes</taxon>
    </lineage>
</organism>